<feature type="transmembrane region" description="Helical" evidence="1">
    <location>
        <begin position="983"/>
        <end position="1002"/>
    </location>
</feature>
<evidence type="ECO:0008006" key="3">
    <source>
        <dbReference type="Google" id="ProtNLM"/>
    </source>
</evidence>
<evidence type="ECO:0000256" key="1">
    <source>
        <dbReference type="SAM" id="Phobius"/>
    </source>
</evidence>
<organism evidence="2">
    <name type="scientific">freshwater metagenome</name>
    <dbReference type="NCBI Taxonomy" id="449393"/>
    <lineage>
        <taxon>unclassified sequences</taxon>
        <taxon>metagenomes</taxon>
        <taxon>ecological metagenomes</taxon>
    </lineage>
</organism>
<comment type="caution">
    <text evidence="2">The sequence shown here is derived from an EMBL/GenBank/DDBJ whole genome shotgun (WGS) entry which is preliminary data.</text>
</comment>
<accession>A0A094PV59</accession>
<dbReference type="Pfam" id="PF13641">
    <property type="entry name" value="Glyco_tranf_2_3"/>
    <property type="match status" value="1"/>
</dbReference>
<dbReference type="InterPro" id="IPR029044">
    <property type="entry name" value="Nucleotide-diphossugar_trans"/>
</dbReference>
<dbReference type="EMBL" id="JNSK01000110">
    <property type="protein sequence ID" value="KGA15002.1"/>
    <property type="molecule type" value="Genomic_DNA"/>
</dbReference>
<dbReference type="AlphaFoldDB" id="A0A094PV59"/>
<feature type="transmembrane region" description="Helical" evidence="1">
    <location>
        <begin position="468"/>
        <end position="485"/>
    </location>
</feature>
<evidence type="ECO:0000313" key="2">
    <source>
        <dbReference type="EMBL" id="KGA15002.1"/>
    </source>
</evidence>
<feature type="transmembrane region" description="Helical" evidence="1">
    <location>
        <begin position="711"/>
        <end position="731"/>
    </location>
</feature>
<sequence length="1015" mass="109890">MASQAAVDKHRVTAVLVSHNGAVWLPEVVAALTSQTRPIDLITAVDTGSQDASTKLLKSARIPFISADVETGFGQAISLAVNKLPQSVDHEWIWLIHDDCAPAPTALAELLAAVDDRPQVVMVGPKLLGWHDRTHLLEAGVSIAGNGARWTGLEPLEYDQGQHDGDHEVLAVSTAGALIRRDVFEELGGLDPNLTLFRDDVDFGWRARAAGHSVMVATGAVAFHAQASATERRTIEVAGAILHRPLLLDRRNAAYVLLANSSWWILPWLLIQLLGTAIARAIGYLIAKLPGYAADEILAVGALIIRPGSIIAARKVRRKQRFVSARVIASFIPPRWSQLRLASEGVIDDIRRRMFPDDSQAASISVLESNEDEDLLTPVNTNQWFGVFKRPEVIGFALITIISILNSRNRFGALVGGALPISPSGATDLWRTYFESWHQVGMGSSSATPTWVAVTATVSILFLGKVQFLITTFFLVAPIVMMYTASKLLKRLTSNTWISIPAAFLYAISPVTIAAISTGHIATVLFMILAPFAALLLHDIEKIELYSWRKIAGISLLLALLYGFSLMIFVIGLVAGLISTLSDYEKHAQEANSPLYSLRLQKRAALIFTPFFMNIPFSLEVFVHPSRLLVEPGLLISGGGPFMALLGNPGGANSLPGWLISPILLVLIISLFSSTHARRIAEYGVGALVLGVVLSSLSISTHGNEASSKVWPGPVLVLVTLAAIASGTVLLDRLRETLVLSHIHYRHILSALLLFATFTYSVVAIGWSVSKGADSLVQANRETVMPAFLSVEKDTKILVLREVGSVEEKKVQYYLSRGRDISLGEPDVAPEQTPAIAEAARGLIDGSGVSSSTTLSNFGVKYLFVKAPFKREIIRSIDGLGGFSRTAATSLGVVWKVTAPASRLMFVGADGVRQELQAGEVGARTFVPSAGTLILTETYNRSWQILENGYRLDRGKNEQGLPTFTVTESGEISLIHDGTVRRGWLSLQLIFLVVVLVMALPAGRRKSDISEKELA</sequence>
<dbReference type="PANTHER" id="PTHR43685:SF3">
    <property type="entry name" value="SLR2126 PROTEIN"/>
    <property type="match status" value="1"/>
</dbReference>
<feature type="transmembrane region" description="Helical" evidence="1">
    <location>
        <begin position="253"/>
        <end position="286"/>
    </location>
</feature>
<feature type="transmembrane region" description="Helical" evidence="1">
    <location>
        <begin position="522"/>
        <end position="540"/>
    </location>
</feature>
<keyword evidence="1" id="KW-0472">Membrane</keyword>
<gene>
    <name evidence="2" type="ORF">GM50_18410</name>
</gene>
<keyword evidence="1" id="KW-0812">Transmembrane</keyword>
<dbReference type="SUPFAM" id="SSF53448">
    <property type="entry name" value="Nucleotide-diphospho-sugar transferases"/>
    <property type="match status" value="1"/>
</dbReference>
<name>A0A094PV59_9ZZZZ</name>
<feature type="transmembrane region" description="Helical" evidence="1">
    <location>
        <begin position="680"/>
        <end position="699"/>
    </location>
</feature>
<proteinExistence type="predicted"/>
<keyword evidence="1" id="KW-1133">Transmembrane helix</keyword>
<dbReference type="Gene3D" id="3.90.550.10">
    <property type="entry name" value="Spore Coat Polysaccharide Biosynthesis Protein SpsA, Chain A"/>
    <property type="match status" value="1"/>
</dbReference>
<feature type="transmembrane region" description="Helical" evidence="1">
    <location>
        <begin position="292"/>
        <end position="313"/>
    </location>
</feature>
<dbReference type="PANTHER" id="PTHR43685">
    <property type="entry name" value="GLYCOSYLTRANSFERASE"/>
    <property type="match status" value="1"/>
</dbReference>
<feature type="transmembrane region" description="Helical" evidence="1">
    <location>
        <begin position="552"/>
        <end position="578"/>
    </location>
</feature>
<feature type="transmembrane region" description="Helical" evidence="1">
    <location>
        <begin position="751"/>
        <end position="769"/>
    </location>
</feature>
<feature type="transmembrane region" description="Helical" evidence="1">
    <location>
        <begin position="655"/>
        <end position="673"/>
    </location>
</feature>
<protein>
    <recommendedName>
        <fullName evidence="3">Glycosyltransferase 2-like domain-containing protein</fullName>
    </recommendedName>
</protein>
<dbReference type="InterPro" id="IPR050834">
    <property type="entry name" value="Glycosyltransf_2"/>
</dbReference>
<reference evidence="2" key="1">
    <citation type="submission" date="2014-05" db="EMBL/GenBank/DDBJ databases">
        <title>Key roles for freshwater Actinobacteria revealed by deep metagenomic sequencing.</title>
        <authorList>
            <person name="Ghai R."/>
            <person name="Mizuno C.M."/>
            <person name="Picazo A."/>
            <person name="Camacho A."/>
            <person name="Rodriguez-Valera F."/>
        </authorList>
    </citation>
    <scope>NUCLEOTIDE SEQUENCE</scope>
</reference>